<accession>A0A413T408</accession>
<dbReference type="AlphaFoldDB" id="A0A413T408"/>
<evidence type="ECO:0000256" key="2">
    <source>
        <dbReference type="ARBA" id="ARBA00001946"/>
    </source>
</evidence>
<dbReference type="Gene3D" id="3.60.10.10">
    <property type="entry name" value="Endonuclease/exonuclease/phosphatase"/>
    <property type="match status" value="1"/>
</dbReference>
<dbReference type="EMBL" id="QSFT01000003">
    <property type="protein sequence ID" value="RHA78322.1"/>
    <property type="molecule type" value="Genomic_DNA"/>
</dbReference>
<keyword evidence="5" id="KW-0227">DNA damage</keyword>
<name>A0A413T408_9BACT</name>
<dbReference type="PANTHER" id="PTHR15822">
    <property type="entry name" value="TRAF AND TNF RECEPTOR-ASSOCIATED PROTEIN"/>
    <property type="match status" value="1"/>
</dbReference>
<gene>
    <name evidence="10" type="ORF">DW921_02425</name>
</gene>
<keyword evidence="10" id="KW-0255">Endonuclease</keyword>
<dbReference type="GO" id="GO:0006281">
    <property type="term" value="P:DNA repair"/>
    <property type="evidence" value="ECO:0007669"/>
    <property type="project" value="UniProtKB-KW"/>
</dbReference>
<evidence type="ECO:0000313" key="11">
    <source>
        <dbReference type="Proteomes" id="UP000283855"/>
    </source>
</evidence>
<evidence type="ECO:0000256" key="6">
    <source>
        <dbReference type="ARBA" id="ARBA00022801"/>
    </source>
</evidence>
<proteinExistence type="predicted"/>
<evidence type="ECO:0000256" key="7">
    <source>
        <dbReference type="ARBA" id="ARBA00022842"/>
    </source>
</evidence>
<dbReference type="GeneID" id="78406174"/>
<protein>
    <submittedName>
        <fullName evidence="10">Endonuclease</fullName>
    </submittedName>
</protein>
<dbReference type="InterPro" id="IPR036691">
    <property type="entry name" value="Endo/exonu/phosph_ase_sf"/>
</dbReference>
<evidence type="ECO:0000256" key="5">
    <source>
        <dbReference type="ARBA" id="ARBA00022763"/>
    </source>
</evidence>
<dbReference type="PANTHER" id="PTHR15822:SF4">
    <property type="entry name" value="TYROSYL-DNA PHOSPHODIESTERASE 2"/>
    <property type="match status" value="1"/>
</dbReference>
<sequence length="356" mass="40145">MKILGHAVRGLALTGNLVVAAGFLLCGYSSYIQPVTHPIWACLGLGFPFFLLLNLFFLFFWLVCRRKFVWLPILVFVVGWGLVRAYIPFNRSQDPQGGTLVKLLTYNVMNTNLSRPEEGAEEGNIVTYLEQSEADIICLQEITSSEKQLRKAFPMYPYVRRIGFATANGVACLSKYPILSAKRIEYASAFNGSALFRLKIGKDTVTLINNHLESNKLDAGDKALYKELLKSPDEEKVKTSGKYLWHKLADAVAIRAAQADSVAKVIAEYGYDRMLVCGDFNDSPLSYARRVIARGLQDAYVERGNGPGFSYNQNLLYFRIDHILAGTDFRILHCEVDRSIRTSDHYPVWCLLEKKE</sequence>
<dbReference type="GO" id="GO:0046872">
    <property type="term" value="F:metal ion binding"/>
    <property type="evidence" value="ECO:0007669"/>
    <property type="project" value="UniProtKB-KW"/>
</dbReference>
<feature type="domain" description="Endonuclease/exonuclease/phosphatase" evidence="9">
    <location>
        <begin position="104"/>
        <end position="345"/>
    </location>
</feature>
<dbReference type="GO" id="GO:0016787">
    <property type="term" value="F:hydrolase activity"/>
    <property type="evidence" value="ECO:0007669"/>
    <property type="project" value="UniProtKB-KW"/>
</dbReference>
<dbReference type="InterPro" id="IPR005135">
    <property type="entry name" value="Endo/exonuclease/phosphatase"/>
</dbReference>
<dbReference type="RefSeq" id="WP_008140085.1">
    <property type="nucleotide sequence ID" value="NZ_CABJGD010000003.1"/>
</dbReference>
<dbReference type="SUPFAM" id="SSF56219">
    <property type="entry name" value="DNase I-like"/>
    <property type="match status" value="1"/>
</dbReference>
<comment type="cofactor">
    <cofactor evidence="2">
        <name>Mg(2+)</name>
        <dbReference type="ChEBI" id="CHEBI:18420"/>
    </cofactor>
</comment>
<comment type="cofactor">
    <cofactor evidence="1">
        <name>Mn(2+)</name>
        <dbReference type="ChEBI" id="CHEBI:29035"/>
    </cofactor>
</comment>
<evidence type="ECO:0000256" key="4">
    <source>
        <dbReference type="ARBA" id="ARBA00022723"/>
    </source>
</evidence>
<dbReference type="Proteomes" id="UP000283855">
    <property type="component" value="Unassembled WGS sequence"/>
</dbReference>
<reference evidence="10 11" key="1">
    <citation type="submission" date="2018-08" db="EMBL/GenBank/DDBJ databases">
        <title>A genome reference for cultivated species of the human gut microbiota.</title>
        <authorList>
            <person name="Zou Y."/>
            <person name="Xue W."/>
            <person name="Luo G."/>
        </authorList>
    </citation>
    <scope>NUCLEOTIDE SEQUENCE [LARGE SCALE GENOMIC DNA]</scope>
    <source>
        <strain evidence="10 11">AM42-38</strain>
    </source>
</reference>
<dbReference type="InterPro" id="IPR051547">
    <property type="entry name" value="TDP2-like"/>
</dbReference>
<keyword evidence="6" id="KW-0378">Hydrolase</keyword>
<dbReference type="GO" id="GO:0004519">
    <property type="term" value="F:endonuclease activity"/>
    <property type="evidence" value="ECO:0007669"/>
    <property type="project" value="UniProtKB-KW"/>
</dbReference>
<evidence type="ECO:0000256" key="3">
    <source>
        <dbReference type="ARBA" id="ARBA00022722"/>
    </source>
</evidence>
<keyword evidence="4" id="KW-0479">Metal-binding</keyword>
<evidence type="ECO:0000259" key="9">
    <source>
        <dbReference type="Pfam" id="PF03372"/>
    </source>
</evidence>
<dbReference type="CDD" id="cd09084">
    <property type="entry name" value="EEP-2"/>
    <property type="match status" value="1"/>
</dbReference>
<evidence type="ECO:0000256" key="1">
    <source>
        <dbReference type="ARBA" id="ARBA00001936"/>
    </source>
</evidence>
<keyword evidence="8" id="KW-0234">DNA repair</keyword>
<keyword evidence="3" id="KW-0540">Nuclease</keyword>
<organism evidence="10 11">
    <name type="scientific">Phocaeicola coprophilus</name>
    <dbReference type="NCBI Taxonomy" id="387090"/>
    <lineage>
        <taxon>Bacteria</taxon>
        <taxon>Pseudomonadati</taxon>
        <taxon>Bacteroidota</taxon>
        <taxon>Bacteroidia</taxon>
        <taxon>Bacteroidales</taxon>
        <taxon>Bacteroidaceae</taxon>
        <taxon>Phocaeicola</taxon>
    </lineage>
</organism>
<dbReference type="Pfam" id="PF03372">
    <property type="entry name" value="Exo_endo_phos"/>
    <property type="match status" value="1"/>
</dbReference>
<evidence type="ECO:0000313" key="10">
    <source>
        <dbReference type="EMBL" id="RHA78322.1"/>
    </source>
</evidence>
<keyword evidence="7" id="KW-0460">Magnesium</keyword>
<comment type="caution">
    <text evidence="10">The sequence shown here is derived from an EMBL/GenBank/DDBJ whole genome shotgun (WGS) entry which is preliminary data.</text>
</comment>
<evidence type="ECO:0000256" key="8">
    <source>
        <dbReference type="ARBA" id="ARBA00023204"/>
    </source>
</evidence>